<proteinExistence type="predicted"/>
<dbReference type="PANTHER" id="PTHR14969">
    <property type="entry name" value="SPHINGOSINE-1-PHOSPHATE PHOSPHOHYDROLASE"/>
    <property type="match status" value="1"/>
</dbReference>
<feature type="transmembrane region" description="Helical" evidence="1">
    <location>
        <begin position="132"/>
        <end position="151"/>
    </location>
</feature>
<dbReference type="InterPro" id="IPR000326">
    <property type="entry name" value="PAP2/HPO"/>
</dbReference>
<dbReference type="Pfam" id="PF01569">
    <property type="entry name" value="PAP2"/>
    <property type="match status" value="1"/>
</dbReference>
<evidence type="ECO:0000256" key="1">
    <source>
        <dbReference type="SAM" id="Phobius"/>
    </source>
</evidence>
<feature type="transmembrane region" description="Helical" evidence="1">
    <location>
        <begin position="28"/>
        <end position="50"/>
    </location>
</feature>
<evidence type="ECO:0000259" key="2">
    <source>
        <dbReference type="SMART" id="SM00014"/>
    </source>
</evidence>
<dbReference type="PANTHER" id="PTHR14969:SF13">
    <property type="entry name" value="AT30094P"/>
    <property type="match status" value="1"/>
</dbReference>
<feature type="domain" description="Phosphatidic acid phosphatase type 2/haloperoxidase" evidence="2">
    <location>
        <begin position="61"/>
        <end position="174"/>
    </location>
</feature>
<evidence type="ECO:0000313" key="3">
    <source>
        <dbReference type="EMBL" id="PXV69187.1"/>
    </source>
</evidence>
<protein>
    <submittedName>
        <fullName evidence="3">Undecaprenyl-diphosphatase</fullName>
    </submittedName>
</protein>
<feature type="transmembrane region" description="Helical" evidence="1">
    <location>
        <begin position="157"/>
        <end position="177"/>
    </location>
</feature>
<dbReference type="RefSeq" id="WP_110309139.1">
    <property type="nucleotide sequence ID" value="NZ_QICL01000001.1"/>
</dbReference>
<gene>
    <name evidence="3" type="ORF">CLV62_101456</name>
</gene>
<dbReference type="EMBL" id="QICL01000001">
    <property type="protein sequence ID" value="PXV69187.1"/>
    <property type="molecule type" value="Genomic_DNA"/>
</dbReference>
<keyword evidence="1" id="KW-1133">Transmembrane helix</keyword>
<dbReference type="Proteomes" id="UP000247973">
    <property type="component" value="Unassembled WGS sequence"/>
</dbReference>
<dbReference type="OrthoDB" id="9789113at2"/>
<keyword evidence="4" id="KW-1185">Reference proteome</keyword>
<dbReference type="SMART" id="SM00014">
    <property type="entry name" value="acidPPc"/>
    <property type="match status" value="1"/>
</dbReference>
<dbReference type="AlphaFoldDB" id="A0A2V3PU02"/>
<dbReference type="SUPFAM" id="SSF48317">
    <property type="entry name" value="Acid phosphatase/Vanadium-dependent haloperoxidase"/>
    <property type="match status" value="1"/>
</dbReference>
<dbReference type="Gene3D" id="1.20.144.10">
    <property type="entry name" value="Phosphatidic acid phosphatase type 2/haloperoxidase"/>
    <property type="match status" value="2"/>
</dbReference>
<keyword evidence="1" id="KW-0812">Transmembrane</keyword>
<reference evidence="3 4" key="1">
    <citation type="submission" date="2018-03" db="EMBL/GenBank/DDBJ databases">
        <title>Genomic Encyclopedia of Archaeal and Bacterial Type Strains, Phase II (KMG-II): from individual species to whole genera.</title>
        <authorList>
            <person name="Goeker M."/>
        </authorList>
    </citation>
    <scope>NUCLEOTIDE SEQUENCE [LARGE SCALE GENOMIC DNA]</scope>
    <source>
        <strain evidence="3 4">DSM 100214</strain>
    </source>
</reference>
<sequence>MLQITFPTWDRDLFLYLNSKHTPWLDPIMYLVSTYTAWALVCIAIIVFMVYRDRIAGQRAAVFMLVGIAINSITNNVIKILIMRPRPSHELDLQDIIHQLGDPDNHYSFFSAHSSNSICLALFSTLYFRNKYYGIVIFAWAMTVAYSRIYVGRHYPIDIVCGILFGLLSGWFSDWLYQKYRHKRLKRTNT</sequence>
<accession>A0A2V3PU02</accession>
<evidence type="ECO:0000313" key="4">
    <source>
        <dbReference type="Proteomes" id="UP000247973"/>
    </source>
</evidence>
<feature type="transmembrane region" description="Helical" evidence="1">
    <location>
        <begin position="107"/>
        <end position="127"/>
    </location>
</feature>
<keyword evidence="1" id="KW-0472">Membrane</keyword>
<feature type="transmembrane region" description="Helical" evidence="1">
    <location>
        <begin position="62"/>
        <end position="82"/>
    </location>
</feature>
<comment type="caution">
    <text evidence="3">The sequence shown here is derived from an EMBL/GenBank/DDBJ whole genome shotgun (WGS) entry which is preliminary data.</text>
</comment>
<organism evidence="3 4">
    <name type="scientific">Dysgonomonas alginatilytica</name>
    <dbReference type="NCBI Taxonomy" id="1605892"/>
    <lineage>
        <taxon>Bacteria</taxon>
        <taxon>Pseudomonadati</taxon>
        <taxon>Bacteroidota</taxon>
        <taxon>Bacteroidia</taxon>
        <taxon>Bacteroidales</taxon>
        <taxon>Dysgonomonadaceae</taxon>
        <taxon>Dysgonomonas</taxon>
    </lineage>
</organism>
<name>A0A2V3PU02_9BACT</name>
<dbReference type="InterPro" id="IPR036938">
    <property type="entry name" value="PAP2/HPO_sf"/>
</dbReference>